<dbReference type="EMBL" id="BAAAOQ010000001">
    <property type="protein sequence ID" value="GAA2190568.1"/>
    <property type="molecule type" value="Genomic_DNA"/>
</dbReference>
<reference evidence="1 2" key="1">
    <citation type="journal article" date="2019" name="Int. J. Syst. Evol. Microbiol.">
        <title>The Global Catalogue of Microorganisms (GCM) 10K type strain sequencing project: providing services to taxonomists for standard genome sequencing and annotation.</title>
        <authorList>
            <consortium name="The Broad Institute Genomics Platform"/>
            <consortium name="The Broad Institute Genome Sequencing Center for Infectious Disease"/>
            <person name="Wu L."/>
            <person name="Ma J."/>
        </authorList>
    </citation>
    <scope>NUCLEOTIDE SEQUENCE [LARGE SCALE GENOMIC DNA]</scope>
    <source>
        <strain evidence="1 2">JCM 14924</strain>
    </source>
</reference>
<organism evidence="1 2">
    <name type="scientific">Streptomyces bangladeshensis</name>
    <dbReference type="NCBI Taxonomy" id="295352"/>
    <lineage>
        <taxon>Bacteria</taxon>
        <taxon>Bacillati</taxon>
        <taxon>Actinomycetota</taxon>
        <taxon>Actinomycetes</taxon>
        <taxon>Kitasatosporales</taxon>
        <taxon>Streptomycetaceae</taxon>
        <taxon>Streptomyces</taxon>
    </lineage>
</organism>
<name>A0ABN3B9G1_9ACTN</name>
<proteinExistence type="predicted"/>
<dbReference type="Proteomes" id="UP001501391">
    <property type="component" value="Unassembled WGS sequence"/>
</dbReference>
<sequence length="443" mass="48894">MITESLVYYAVAGDPTGRQAGALLAPPRPPRAVPRIPGVGEALAQARALLRRRVDEAHEAVEAVLAEAPGPFPDVPAAPEDRRALEDHAQALLHTYLDPFMAMVFNGEKSVRLPVSGKRLKKVSRRLHDALEGCAAAHRPVARLAEALADEHPGCRATTYERVSAALLVLAAWDASHRSPAKHLTESLLRSVERDGRIRLGLFVCPPVDFTRISGDRPELYVRDHLHGSVLSRLAGRLRELFRGLEDAQVEVDLRTLVGDTDEDDYLWYGVPAPAHLDRVALDARREALVSAVAEYLTEEVPSARGSRPRVFRGAALTVQRLSAMAPSTQCRDVYASVLADPFTHFDRRDIEAEMAIMRGLWEPGSYYEGLPEPDDATLADIVVRKFATYAMQGRLLRELEPDLVLVQTERPPLLRARMLSVGWDGTGRSPLPTVDFFEPEDG</sequence>
<keyword evidence="2" id="KW-1185">Reference proteome</keyword>
<comment type="caution">
    <text evidence="1">The sequence shown here is derived from an EMBL/GenBank/DDBJ whole genome shotgun (WGS) entry which is preliminary data.</text>
</comment>
<evidence type="ECO:0000313" key="2">
    <source>
        <dbReference type="Proteomes" id="UP001501391"/>
    </source>
</evidence>
<accession>A0ABN3B9G1</accession>
<dbReference type="RefSeq" id="WP_346161826.1">
    <property type="nucleotide sequence ID" value="NZ_BAAAOQ010000001.1"/>
</dbReference>
<gene>
    <name evidence="1" type="ORF">GCM10009787_00050</name>
</gene>
<evidence type="ECO:0000313" key="1">
    <source>
        <dbReference type="EMBL" id="GAA2190568.1"/>
    </source>
</evidence>
<protein>
    <submittedName>
        <fullName evidence="1">Uncharacterized protein</fullName>
    </submittedName>
</protein>